<reference evidence="2" key="1">
    <citation type="journal article" date="2016" name="Genome Biol. Evol.">
        <title>Comparative 'omics' of the Fusarium fujikuroi species complex highlights differences in genetic potential and metabolite synthesis.</title>
        <authorList>
            <person name="Niehaus E.-M."/>
            <person name="Muensterkoetter M."/>
            <person name="Proctor R.H."/>
            <person name="Brown D.W."/>
            <person name="Sharon A."/>
            <person name="Idan Y."/>
            <person name="Oren-Young L."/>
            <person name="Sieber C.M."/>
            <person name="Novak O."/>
            <person name="Pencik A."/>
            <person name="Tarkowska D."/>
            <person name="Hromadova K."/>
            <person name="Freeman S."/>
            <person name="Maymon M."/>
            <person name="Elazar M."/>
            <person name="Youssef S.A."/>
            <person name="El-Shabrawy E.S.M."/>
            <person name="Shalaby A.B.A."/>
            <person name="Houterman P."/>
            <person name="Brock N.L."/>
            <person name="Burkhardt I."/>
            <person name="Tsavkelova E.A."/>
            <person name="Dickschat J.S."/>
            <person name="Galuszka P."/>
            <person name="Gueldener U."/>
            <person name="Tudzynski B."/>
        </authorList>
    </citation>
    <scope>NUCLEOTIDE SEQUENCE [LARGE SCALE GENOMIC DNA]</scope>
    <source>
        <strain evidence="2">MRC7560</strain>
    </source>
</reference>
<name>A0A1L7TPD1_FUSMA</name>
<keyword evidence="2" id="KW-1185">Reference proteome</keyword>
<evidence type="ECO:0000313" key="1">
    <source>
        <dbReference type="EMBL" id="CVL00500.1"/>
    </source>
</evidence>
<dbReference type="VEuPathDB" id="FungiDB:FMAN_09923"/>
<dbReference type="RefSeq" id="XP_041686409.1">
    <property type="nucleotide sequence ID" value="XM_041820539.1"/>
</dbReference>
<accession>A0A1L7TPD1</accession>
<organism evidence="1 2">
    <name type="scientific">Fusarium mangiferae</name>
    <name type="common">Mango malformation disease fungus</name>
    <dbReference type="NCBI Taxonomy" id="192010"/>
    <lineage>
        <taxon>Eukaryota</taxon>
        <taxon>Fungi</taxon>
        <taxon>Dikarya</taxon>
        <taxon>Ascomycota</taxon>
        <taxon>Pezizomycotina</taxon>
        <taxon>Sordariomycetes</taxon>
        <taxon>Hypocreomycetidae</taxon>
        <taxon>Hypocreales</taxon>
        <taxon>Nectriaceae</taxon>
        <taxon>Fusarium</taxon>
        <taxon>Fusarium fujikuroi species complex</taxon>
    </lineage>
</organism>
<dbReference type="AlphaFoldDB" id="A0A1L7TPD1"/>
<gene>
    <name evidence="1" type="ORF">FMAN_09923</name>
</gene>
<evidence type="ECO:0000313" key="2">
    <source>
        <dbReference type="Proteomes" id="UP000184255"/>
    </source>
</evidence>
<proteinExistence type="predicted"/>
<protein>
    <submittedName>
        <fullName evidence="1">Uncharacterized protein</fullName>
    </submittedName>
</protein>
<dbReference type="Proteomes" id="UP000184255">
    <property type="component" value="Unassembled WGS sequence"/>
</dbReference>
<sequence length="116" mass="13657">MPSVIASHEYPEAFQVDTNDAYARLQYFFDVATYFGSLDHQTFQVVKDSCIERVCNDFERMVCHLGEEAPEFPWTLDQFPRRERNLPDIYREWLIANDLVAMYWGPHSISRSEDGN</sequence>
<dbReference type="EMBL" id="FCQH01000011">
    <property type="protein sequence ID" value="CVL00500.1"/>
    <property type="molecule type" value="Genomic_DNA"/>
</dbReference>
<dbReference type="GeneID" id="65089180"/>
<comment type="caution">
    <text evidence="1">The sequence shown here is derived from an EMBL/GenBank/DDBJ whole genome shotgun (WGS) entry which is preliminary data.</text>
</comment>